<dbReference type="EMBL" id="UINC01090793">
    <property type="protein sequence ID" value="SVC43046.1"/>
    <property type="molecule type" value="Genomic_DNA"/>
</dbReference>
<protein>
    <submittedName>
        <fullName evidence="1">Uncharacterized protein</fullName>
    </submittedName>
</protein>
<sequence length="42" mass="4882">MFAVSGIDFLFLVLNELSDISITYNLKEVISYSIMSMPYRLF</sequence>
<name>A0A382M2D4_9ZZZZ</name>
<organism evidence="1">
    <name type="scientific">marine metagenome</name>
    <dbReference type="NCBI Taxonomy" id="408172"/>
    <lineage>
        <taxon>unclassified sequences</taxon>
        <taxon>metagenomes</taxon>
        <taxon>ecological metagenomes</taxon>
    </lineage>
</organism>
<accession>A0A382M2D4</accession>
<proteinExistence type="predicted"/>
<evidence type="ECO:0000313" key="1">
    <source>
        <dbReference type="EMBL" id="SVC43046.1"/>
    </source>
</evidence>
<gene>
    <name evidence="1" type="ORF">METZ01_LOCUS295900</name>
</gene>
<feature type="non-terminal residue" evidence="1">
    <location>
        <position position="42"/>
    </location>
</feature>
<dbReference type="AlphaFoldDB" id="A0A382M2D4"/>
<reference evidence="1" key="1">
    <citation type="submission" date="2018-05" db="EMBL/GenBank/DDBJ databases">
        <authorList>
            <person name="Lanie J.A."/>
            <person name="Ng W.-L."/>
            <person name="Kazmierczak K.M."/>
            <person name="Andrzejewski T.M."/>
            <person name="Davidsen T.M."/>
            <person name="Wayne K.J."/>
            <person name="Tettelin H."/>
            <person name="Glass J.I."/>
            <person name="Rusch D."/>
            <person name="Podicherti R."/>
            <person name="Tsui H.-C.T."/>
            <person name="Winkler M.E."/>
        </authorList>
    </citation>
    <scope>NUCLEOTIDE SEQUENCE</scope>
</reference>